<dbReference type="GeneID" id="36591015"/>
<dbReference type="EMBL" id="KZ613786">
    <property type="protein sequence ID" value="PMD61627.1"/>
    <property type="molecule type" value="Genomic_DNA"/>
</dbReference>
<dbReference type="RefSeq" id="XP_024738531.1">
    <property type="nucleotide sequence ID" value="XM_024882938.1"/>
</dbReference>
<dbReference type="Proteomes" id="UP000235371">
    <property type="component" value="Unassembled WGS sequence"/>
</dbReference>
<feature type="compositionally biased region" description="Low complexity" evidence="1">
    <location>
        <begin position="17"/>
        <end position="28"/>
    </location>
</feature>
<dbReference type="AlphaFoldDB" id="A0A2J6TF18"/>
<dbReference type="OrthoDB" id="10426859at2759"/>
<name>A0A2J6TF18_9HELO</name>
<sequence length="289" mass="30767">MSSSTPLGDPVPAIGVTSPEPSNPTNSPATLGAVDERRLTPVPPMPKLLRINASHLQIPQSRDLFFTEAMNLQETQRNLARCGARHAGCSVHSSLPLNEEEKKKVGKRKGNSDEEDGKSKNKISKDSIPSFSSPWGPSSCLPKRVLWKEVEDYNRQRKRVRFLGWSGVEHRWETEGSSTVCSEGSDCSGADDSLRQAILSGVTGKNQAVAGEGSDGTKRGQDGNGIKVVITTSKDGTTTTTLEASANARLENGVEIVTKTVVGGDAVTTVTTTALIPLAVSSLKRTTGD</sequence>
<accession>A0A2J6TF18</accession>
<dbReference type="InParanoid" id="A0A2J6TF18"/>
<feature type="region of interest" description="Disordered" evidence="1">
    <location>
        <begin position="1"/>
        <end position="41"/>
    </location>
</feature>
<gene>
    <name evidence="2" type="ORF">K444DRAFT_628643</name>
</gene>
<evidence type="ECO:0000313" key="2">
    <source>
        <dbReference type="EMBL" id="PMD61627.1"/>
    </source>
</evidence>
<keyword evidence="3" id="KW-1185">Reference proteome</keyword>
<evidence type="ECO:0000313" key="3">
    <source>
        <dbReference type="Proteomes" id="UP000235371"/>
    </source>
</evidence>
<protein>
    <submittedName>
        <fullName evidence="2">Uncharacterized protein</fullName>
    </submittedName>
</protein>
<proteinExistence type="predicted"/>
<organism evidence="2 3">
    <name type="scientific">Hyaloscypha bicolor E</name>
    <dbReference type="NCBI Taxonomy" id="1095630"/>
    <lineage>
        <taxon>Eukaryota</taxon>
        <taxon>Fungi</taxon>
        <taxon>Dikarya</taxon>
        <taxon>Ascomycota</taxon>
        <taxon>Pezizomycotina</taxon>
        <taxon>Leotiomycetes</taxon>
        <taxon>Helotiales</taxon>
        <taxon>Hyaloscyphaceae</taxon>
        <taxon>Hyaloscypha</taxon>
        <taxon>Hyaloscypha bicolor</taxon>
    </lineage>
</organism>
<feature type="compositionally biased region" description="Polar residues" evidence="1">
    <location>
        <begin position="127"/>
        <end position="136"/>
    </location>
</feature>
<reference evidence="2 3" key="1">
    <citation type="submission" date="2016-04" db="EMBL/GenBank/DDBJ databases">
        <title>A degradative enzymes factory behind the ericoid mycorrhizal symbiosis.</title>
        <authorList>
            <consortium name="DOE Joint Genome Institute"/>
            <person name="Martino E."/>
            <person name="Morin E."/>
            <person name="Grelet G."/>
            <person name="Kuo A."/>
            <person name="Kohler A."/>
            <person name="Daghino S."/>
            <person name="Barry K."/>
            <person name="Choi C."/>
            <person name="Cichocki N."/>
            <person name="Clum A."/>
            <person name="Copeland A."/>
            <person name="Hainaut M."/>
            <person name="Haridas S."/>
            <person name="Labutti K."/>
            <person name="Lindquist E."/>
            <person name="Lipzen A."/>
            <person name="Khouja H.-R."/>
            <person name="Murat C."/>
            <person name="Ohm R."/>
            <person name="Olson A."/>
            <person name="Spatafora J."/>
            <person name="Veneault-Fourrey C."/>
            <person name="Henrissat B."/>
            <person name="Grigoriev I."/>
            <person name="Martin F."/>
            <person name="Perotto S."/>
        </authorList>
    </citation>
    <scope>NUCLEOTIDE SEQUENCE [LARGE SCALE GENOMIC DNA]</scope>
    <source>
        <strain evidence="2 3">E</strain>
    </source>
</reference>
<feature type="region of interest" description="Disordered" evidence="1">
    <location>
        <begin position="93"/>
        <end position="138"/>
    </location>
</feature>
<evidence type="ECO:0000256" key="1">
    <source>
        <dbReference type="SAM" id="MobiDB-lite"/>
    </source>
</evidence>